<dbReference type="AlphaFoldDB" id="A0A0A9FPM0"/>
<protein>
    <submittedName>
        <fullName evidence="1">Uncharacterized protein</fullName>
    </submittedName>
</protein>
<evidence type="ECO:0000313" key="1">
    <source>
        <dbReference type="EMBL" id="JAE14770.1"/>
    </source>
</evidence>
<name>A0A0A9FPM0_ARUDO</name>
<accession>A0A0A9FPM0</accession>
<proteinExistence type="predicted"/>
<reference evidence="1" key="2">
    <citation type="journal article" date="2015" name="Data Brief">
        <title>Shoot transcriptome of the giant reed, Arundo donax.</title>
        <authorList>
            <person name="Barrero R.A."/>
            <person name="Guerrero F.D."/>
            <person name="Moolhuijzen P."/>
            <person name="Goolsby J.A."/>
            <person name="Tidwell J."/>
            <person name="Bellgard S.E."/>
            <person name="Bellgard M.I."/>
        </authorList>
    </citation>
    <scope>NUCLEOTIDE SEQUENCE</scope>
    <source>
        <tissue evidence="1">Shoot tissue taken approximately 20 cm above the soil surface</tissue>
    </source>
</reference>
<sequence>MFCSVQSVEVSNSVMIKQQQRHV</sequence>
<organism evidence="1">
    <name type="scientific">Arundo donax</name>
    <name type="common">Giant reed</name>
    <name type="synonym">Donax arundinaceus</name>
    <dbReference type="NCBI Taxonomy" id="35708"/>
    <lineage>
        <taxon>Eukaryota</taxon>
        <taxon>Viridiplantae</taxon>
        <taxon>Streptophyta</taxon>
        <taxon>Embryophyta</taxon>
        <taxon>Tracheophyta</taxon>
        <taxon>Spermatophyta</taxon>
        <taxon>Magnoliopsida</taxon>
        <taxon>Liliopsida</taxon>
        <taxon>Poales</taxon>
        <taxon>Poaceae</taxon>
        <taxon>PACMAD clade</taxon>
        <taxon>Arundinoideae</taxon>
        <taxon>Arundineae</taxon>
        <taxon>Arundo</taxon>
    </lineage>
</organism>
<reference evidence="1" key="1">
    <citation type="submission" date="2014-09" db="EMBL/GenBank/DDBJ databases">
        <authorList>
            <person name="Magalhaes I.L.F."/>
            <person name="Oliveira U."/>
            <person name="Santos F.R."/>
            <person name="Vidigal T.H.D.A."/>
            <person name="Brescovit A.D."/>
            <person name="Santos A.J."/>
        </authorList>
    </citation>
    <scope>NUCLEOTIDE SEQUENCE</scope>
    <source>
        <tissue evidence="1">Shoot tissue taken approximately 20 cm above the soil surface</tissue>
    </source>
</reference>
<dbReference type="EMBL" id="GBRH01183126">
    <property type="protein sequence ID" value="JAE14770.1"/>
    <property type="molecule type" value="Transcribed_RNA"/>
</dbReference>